<dbReference type="GeneID" id="36591967"/>
<dbReference type="EMBL" id="KZ613892">
    <property type="protein sequence ID" value="PMD53214.1"/>
    <property type="molecule type" value="Genomic_DNA"/>
</dbReference>
<feature type="region of interest" description="Disordered" evidence="2">
    <location>
        <begin position="239"/>
        <end position="306"/>
    </location>
</feature>
<evidence type="ECO:0000256" key="4">
    <source>
        <dbReference type="SAM" id="SignalP"/>
    </source>
</evidence>
<sequence length="306" mass="32408">MNYVLAFLIVFQLTDVVLGQITSPSAGAIYEAGSTLLITWQGGGDTITIVLETGVLHIPASGTTIASDAPNFGTYTWDIPSNITPANNYAIVIFGPSFDMTGDNFEITDSGSSSSTSLALIVAGLTKVQTSTTIITNSNTLSSATTTSQASRPTSSTIANGLSTGGKAGIGIGVIIGILALIVLVLAAFRYRQRRHPARRGLDPGPGPYEMSADTNWHASLANNKIHEMEQEKQGFLPPRAEMDSRTPQESKFTQRHELDPSRMLGPELPSNVYPSLHELEATSETTTVVSKTLSRKPVGATLPGT</sequence>
<feature type="domain" description="Yeast cell wall synthesis Kre9/Knh1-like N-terminal" evidence="5">
    <location>
        <begin position="23"/>
        <end position="94"/>
    </location>
</feature>
<feature type="compositionally biased region" description="Basic and acidic residues" evidence="2">
    <location>
        <begin position="241"/>
        <end position="261"/>
    </location>
</feature>
<keyword evidence="3" id="KW-1133">Transmembrane helix</keyword>
<dbReference type="Pfam" id="PF10342">
    <property type="entry name" value="Kre9_KNH"/>
    <property type="match status" value="1"/>
</dbReference>
<organism evidence="6 7">
    <name type="scientific">Hyaloscypha bicolor E</name>
    <dbReference type="NCBI Taxonomy" id="1095630"/>
    <lineage>
        <taxon>Eukaryota</taxon>
        <taxon>Fungi</taxon>
        <taxon>Dikarya</taxon>
        <taxon>Ascomycota</taxon>
        <taxon>Pezizomycotina</taxon>
        <taxon>Leotiomycetes</taxon>
        <taxon>Helotiales</taxon>
        <taxon>Hyaloscyphaceae</taxon>
        <taxon>Hyaloscypha</taxon>
        <taxon>Hyaloscypha bicolor</taxon>
    </lineage>
</organism>
<name>A0A2J6SR02_9HELO</name>
<keyword evidence="1 4" id="KW-0732">Signal</keyword>
<dbReference type="RefSeq" id="XP_024730118.1">
    <property type="nucleotide sequence ID" value="XM_024883890.1"/>
</dbReference>
<feature type="signal peptide" evidence="4">
    <location>
        <begin position="1"/>
        <end position="19"/>
    </location>
</feature>
<keyword evidence="3" id="KW-0472">Membrane</keyword>
<dbReference type="InParanoid" id="A0A2J6SR02"/>
<evidence type="ECO:0000256" key="2">
    <source>
        <dbReference type="SAM" id="MobiDB-lite"/>
    </source>
</evidence>
<protein>
    <recommendedName>
        <fullName evidence="5">Yeast cell wall synthesis Kre9/Knh1-like N-terminal domain-containing protein</fullName>
    </recommendedName>
</protein>
<proteinExistence type="predicted"/>
<evidence type="ECO:0000256" key="3">
    <source>
        <dbReference type="SAM" id="Phobius"/>
    </source>
</evidence>
<feature type="transmembrane region" description="Helical" evidence="3">
    <location>
        <begin position="168"/>
        <end position="189"/>
    </location>
</feature>
<reference evidence="6 7" key="1">
    <citation type="submission" date="2016-04" db="EMBL/GenBank/DDBJ databases">
        <title>A degradative enzymes factory behind the ericoid mycorrhizal symbiosis.</title>
        <authorList>
            <consortium name="DOE Joint Genome Institute"/>
            <person name="Martino E."/>
            <person name="Morin E."/>
            <person name="Grelet G."/>
            <person name="Kuo A."/>
            <person name="Kohler A."/>
            <person name="Daghino S."/>
            <person name="Barry K."/>
            <person name="Choi C."/>
            <person name="Cichocki N."/>
            <person name="Clum A."/>
            <person name="Copeland A."/>
            <person name="Hainaut M."/>
            <person name="Haridas S."/>
            <person name="Labutti K."/>
            <person name="Lindquist E."/>
            <person name="Lipzen A."/>
            <person name="Khouja H.-R."/>
            <person name="Murat C."/>
            <person name="Ohm R."/>
            <person name="Olson A."/>
            <person name="Spatafora J."/>
            <person name="Veneault-Fourrey C."/>
            <person name="Henrissat B."/>
            <person name="Grigoriev I."/>
            <person name="Martin F."/>
            <person name="Perotto S."/>
        </authorList>
    </citation>
    <scope>NUCLEOTIDE SEQUENCE [LARGE SCALE GENOMIC DNA]</scope>
    <source>
        <strain evidence="6 7">E</strain>
    </source>
</reference>
<feature type="chain" id="PRO_5014423020" description="Yeast cell wall synthesis Kre9/Knh1-like N-terminal domain-containing protein" evidence="4">
    <location>
        <begin position="20"/>
        <end position="306"/>
    </location>
</feature>
<evidence type="ECO:0000313" key="7">
    <source>
        <dbReference type="Proteomes" id="UP000235371"/>
    </source>
</evidence>
<evidence type="ECO:0000313" key="6">
    <source>
        <dbReference type="EMBL" id="PMD53214.1"/>
    </source>
</evidence>
<keyword evidence="3" id="KW-0812">Transmembrane</keyword>
<dbReference type="OrthoDB" id="2260257at2759"/>
<gene>
    <name evidence="6" type="ORF">K444DRAFT_635610</name>
</gene>
<accession>A0A2J6SR02</accession>
<evidence type="ECO:0000256" key="1">
    <source>
        <dbReference type="ARBA" id="ARBA00022729"/>
    </source>
</evidence>
<dbReference type="Proteomes" id="UP000235371">
    <property type="component" value="Unassembled WGS sequence"/>
</dbReference>
<dbReference type="InterPro" id="IPR018466">
    <property type="entry name" value="Kre9/Knh1-like_N"/>
</dbReference>
<dbReference type="AlphaFoldDB" id="A0A2J6SR02"/>
<feature type="compositionally biased region" description="Polar residues" evidence="2">
    <location>
        <begin position="283"/>
        <end position="293"/>
    </location>
</feature>
<evidence type="ECO:0000259" key="5">
    <source>
        <dbReference type="Pfam" id="PF10342"/>
    </source>
</evidence>
<keyword evidence="7" id="KW-1185">Reference proteome</keyword>